<reference evidence="2" key="1">
    <citation type="journal article" date="2015" name="PLoS Negl. Trop. Dis.">
        <title>Deep Sequencing Analysis of the Ixodes ricinus Haemocytome.</title>
        <authorList>
            <person name="Kotsyfakis M."/>
            <person name="Kopacek P."/>
            <person name="Franta Z."/>
            <person name="Pedra J.H."/>
            <person name="Ribeiro J.M."/>
        </authorList>
    </citation>
    <scope>NUCLEOTIDE SEQUENCE</scope>
</reference>
<evidence type="ECO:0008006" key="3">
    <source>
        <dbReference type="Google" id="ProtNLM"/>
    </source>
</evidence>
<dbReference type="EMBL" id="GBIH01000961">
    <property type="protein sequence ID" value="JAC93749.1"/>
    <property type="molecule type" value="mRNA"/>
</dbReference>
<accession>A0A090XBW9</accession>
<feature type="region of interest" description="Disordered" evidence="1">
    <location>
        <begin position="47"/>
        <end position="67"/>
    </location>
</feature>
<evidence type="ECO:0000256" key="1">
    <source>
        <dbReference type="SAM" id="MobiDB-lite"/>
    </source>
</evidence>
<evidence type="ECO:0000313" key="2">
    <source>
        <dbReference type="EMBL" id="JAC93749.1"/>
    </source>
</evidence>
<protein>
    <recommendedName>
        <fullName evidence="3">DDE Tnp4 domain-containing protein</fullName>
    </recommendedName>
</protein>
<proteinExistence type="evidence at transcript level"/>
<organism evidence="2">
    <name type="scientific">Ixodes ricinus</name>
    <name type="common">Common tick</name>
    <name type="synonym">Acarus ricinus</name>
    <dbReference type="NCBI Taxonomy" id="34613"/>
    <lineage>
        <taxon>Eukaryota</taxon>
        <taxon>Metazoa</taxon>
        <taxon>Ecdysozoa</taxon>
        <taxon>Arthropoda</taxon>
        <taxon>Chelicerata</taxon>
        <taxon>Arachnida</taxon>
        <taxon>Acari</taxon>
        <taxon>Parasitiformes</taxon>
        <taxon>Ixodida</taxon>
        <taxon>Ixodoidea</taxon>
        <taxon>Ixodidae</taxon>
        <taxon>Ixodinae</taxon>
        <taxon>Ixodes</taxon>
    </lineage>
</organism>
<sequence>LARRVTENVFSILAHRSQFLLTTVHARQERVQPMVQAACVLHNLLKGHPDQVGQPRTSKTPGKKSTSFSPSVMFVCLVRPPP</sequence>
<dbReference type="AlphaFoldDB" id="A0A090XBW9"/>
<feature type="non-terminal residue" evidence="2">
    <location>
        <position position="1"/>
    </location>
</feature>
<feature type="non-terminal residue" evidence="2">
    <location>
        <position position="82"/>
    </location>
</feature>
<feature type="compositionally biased region" description="Polar residues" evidence="1">
    <location>
        <begin position="54"/>
        <end position="67"/>
    </location>
</feature>
<name>A0A090XBW9_IXORI</name>